<dbReference type="Proteomes" id="UP000601522">
    <property type="component" value="Unassembled WGS sequence"/>
</dbReference>
<evidence type="ECO:0000313" key="2">
    <source>
        <dbReference type="Proteomes" id="UP000601522"/>
    </source>
</evidence>
<dbReference type="InterPro" id="IPR037208">
    <property type="entry name" value="Spo0E-like_sf"/>
</dbReference>
<dbReference type="RefSeq" id="WP_249323171.1">
    <property type="nucleotide sequence ID" value="NZ_JACRTK010000001.1"/>
</dbReference>
<protein>
    <submittedName>
        <fullName evidence="1">Aspartyl-phosphate phosphatase Spo0E family protein</fullName>
    </submittedName>
</protein>
<dbReference type="InterPro" id="IPR018540">
    <property type="entry name" value="Spo0E-like"/>
</dbReference>
<dbReference type="EMBL" id="JACRTK010000001">
    <property type="protein sequence ID" value="MBC8590354.1"/>
    <property type="molecule type" value="Genomic_DNA"/>
</dbReference>
<evidence type="ECO:0000313" key="1">
    <source>
        <dbReference type="EMBL" id="MBC8590354.1"/>
    </source>
</evidence>
<comment type="caution">
    <text evidence="1">The sequence shown here is derived from an EMBL/GenBank/DDBJ whole genome shotgun (WGS) entry which is preliminary data.</text>
</comment>
<dbReference type="SUPFAM" id="SSF140500">
    <property type="entry name" value="BAS1536-like"/>
    <property type="match status" value="1"/>
</dbReference>
<keyword evidence="2" id="KW-1185">Reference proteome</keyword>
<dbReference type="InterPro" id="IPR036638">
    <property type="entry name" value="HLH_DNA-bd_sf"/>
</dbReference>
<dbReference type="AlphaFoldDB" id="A0A926ILP3"/>
<dbReference type="Gene3D" id="4.10.280.10">
    <property type="entry name" value="Helix-loop-helix DNA-binding domain"/>
    <property type="match status" value="1"/>
</dbReference>
<dbReference type="Pfam" id="PF09388">
    <property type="entry name" value="SpoOE-like"/>
    <property type="match status" value="1"/>
</dbReference>
<accession>A0A926ILP3</accession>
<dbReference type="GO" id="GO:0046983">
    <property type="term" value="F:protein dimerization activity"/>
    <property type="evidence" value="ECO:0007669"/>
    <property type="project" value="InterPro"/>
</dbReference>
<sequence length="62" mass="7219">MVERINRLKKQLNKLLEIEDPTSKQVLKLSQELDKFIVAYQKQEINKSGLNEDDMGICVDID</sequence>
<proteinExistence type="predicted"/>
<organism evidence="1 2">
    <name type="scientific">Wansuia hejianensis</name>
    <dbReference type="NCBI Taxonomy" id="2763667"/>
    <lineage>
        <taxon>Bacteria</taxon>
        <taxon>Bacillati</taxon>
        <taxon>Bacillota</taxon>
        <taxon>Clostridia</taxon>
        <taxon>Lachnospirales</taxon>
        <taxon>Lachnospiraceae</taxon>
        <taxon>Wansuia</taxon>
    </lineage>
</organism>
<reference evidence="1 2" key="1">
    <citation type="submission" date="2020-08" db="EMBL/GenBank/DDBJ databases">
        <title>Genome public.</title>
        <authorList>
            <person name="Liu C."/>
            <person name="Sun Q."/>
        </authorList>
    </citation>
    <scope>NUCLEOTIDE SEQUENCE [LARGE SCALE GENOMIC DNA]</scope>
    <source>
        <strain evidence="1 2">NSJ-26</strain>
    </source>
</reference>
<dbReference type="GO" id="GO:0043937">
    <property type="term" value="P:regulation of sporulation"/>
    <property type="evidence" value="ECO:0007669"/>
    <property type="project" value="InterPro"/>
</dbReference>
<name>A0A926ILP3_9FIRM</name>
<gene>
    <name evidence="1" type="ORF">H8689_04260</name>
</gene>